<name>A0A0C1U5K5_9CLOT</name>
<protein>
    <submittedName>
        <fullName evidence="2">Exonuclease family protein</fullName>
    </submittedName>
</protein>
<accession>A0A0C1U5K5</accession>
<feature type="domain" description="YprB ribonuclease H-like" evidence="1">
    <location>
        <begin position="32"/>
        <end position="210"/>
    </location>
</feature>
<dbReference type="EMBL" id="AYSO01000012">
    <property type="protein sequence ID" value="KIE48004.1"/>
    <property type="molecule type" value="Genomic_DNA"/>
</dbReference>
<organism evidence="2 3">
    <name type="scientific">Clostridium argentinense CDC 2741</name>
    <dbReference type="NCBI Taxonomy" id="1418104"/>
    <lineage>
        <taxon>Bacteria</taxon>
        <taxon>Bacillati</taxon>
        <taxon>Bacillota</taxon>
        <taxon>Clostridia</taxon>
        <taxon>Eubacteriales</taxon>
        <taxon>Clostridiaceae</taxon>
        <taxon>Clostridium</taxon>
    </lineage>
</organism>
<dbReference type="Proteomes" id="UP000031366">
    <property type="component" value="Unassembled WGS sequence"/>
</dbReference>
<dbReference type="STRING" id="29341.RSJ17_11955"/>
<dbReference type="GO" id="GO:0004527">
    <property type="term" value="F:exonuclease activity"/>
    <property type="evidence" value="ECO:0007669"/>
    <property type="project" value="UniProtKB-KW"/>
</dbReference>
<dbReference type="InterPro" id="IPR012337">
    <property type="entry name" value="RNaseH-like_sf"/>
</dbReference>
<proteinExistence type="predicted"/>
<dbReference type="InterPro" id="IPR038720">
    <property type="entry name" value="YprB_RNase_H-like_dom"/>
</dbReference>
<evidence type="ECO:0000259" key="1">
    <source>
        <dbReference type="Pfam" id="PF13482"/>
    </source>
</evidence>
<reference evidence="2 3" key="1">
    <citation type="journal article" date="2015" name="Infect. Genet. Evol.">
        <title>Genomic sequences of six botulinum neurotoxin-producing strains representing three clostridial species illustrate the mobility and diversity of botulinum neurotoxin genes.</title>
        <authorList>
            <person name="Smith T.J."/>
            <person name="Hill K.K."/>
            <person name="Xie G."/>
            <person name="Foley B.T."/>
            <person name="Williamson C.H."/>
            <person name="Foster J.T."/>
            <person name="Johnson S.L."/>
            <person name="Chertkov O."/>
            <person name="Teshima H."/>
            <person name="Gibbons H.S."/>
            <person name="Johnsky L.A."/>
            <person name="Karavis M.A."/>
            <person name="Smith L.A."/>
        </authorList>
    </citation>
    <scope>NUCLEOTIDE SEQUENCE [LARGE SCALE GENOMIC DNA]</scope>
    <source>
        <strain evidence="2 3">CDC 2741</strain>
    </source>
</reference>
<keyword evidence="2" id="KW-0540">Nuclease</keyword>
<sequence length="241" mass="29100">MIIKENVIYVEDFNEENCLIVDDKKDLFKDAIFFDLEHYVYKKPICIGVFGSAYYDENENSLKITQYMLENKYELKKLLRLSKDYFKTMIEEHNKKYIITFSGNNDFTVINYLYEKHKINFKIEEHFKDIDLQKYYEKSMKTSIGLKNLESKFNIKRESEIISGSNLAKTFSKIMKDEEYFNRMPMDKKEKILLYNMQDVVSLFYIYVNWNKYIFPSIEEENVVKCEEKIDYKVIENNSCS</sequence>
<dbReference type="SUPFAM" id="SSF53098">
    <property type="entry name" value="Ribonuclease H-like"/>
    <property type="match status" value="1"/>
</dbReference>
<dbReference type="OrthoDB" id="1930305at2"/>
<dbReference type="Pfam" id="PF13482">
    <property type="entry name" value="RNase_H_2"/>
    <property type="match status" value="1"/>
</dbReference>
<keyword evidence="2" id="KW-0378">Hydrolase</keyword>
<evidence type="ECO:0000313" key="2">
    <source>
        <dbReference type="EMBL" id="KIE48004.1"/>
    </source>
</evidence>
<dbReference type="InterPro" id="IPR036397">
    <property type="entry name" value="RNaseH_sf"/>
</dbReference>
<evidence type="ECO:0000313" key="3">
    <source>
        <dbReference type="Proteomes" id="UP000031366"/>
    </source>
</evidence>
<dbReference type="GO" id="GO:0003676">
    <property type="term" value="F:nucleic acid binding"/>
    <property type="evidence" value="ECO:0007669"/>
    <property type="project" value="InterPro"/>
</dbReference>
<keyword evidence="2" id="KW-0269">Exonuclease</keyword>
<comment type="caution">
    <text evidence="2">The sequence shown here is derived from an EMBL/GenBank/DDBJ whole genome shotgun (WGS) entry which is preliminary data.</text>
</comment>
<dbReference type="AlphaFoldDB" id="A0A0C1U5K5"/>
<gene>
    <name evidence="2" type="ORF">U732_3834</name>
</gene>
<keyword evidence="3" id="KW-1185">Reference proteome</keyword>
<dbReference type="Gene3D" id="3.30.420.10">
    <property type="entry name" value="Ribonuclease H-like superfamily/Ribonuclease H"/>
    <property type="match status" value="1"/>
</dbReference>